<dbReference type="EMBL" id="APAU02000083">
    <property type="protein sequence ID" value="EUB57485.1"/>
    <property type="molecule type" value="Genomic_DNA"/>
</dbReference>
<accession>W6U911</accession>
<dbReference type="GeneID" id="36343365"/>
<name>W6U911_ECHGR</name>
<dbReference type="AlphaFoldDB" id="W6U911"/>
<dbReference type="Proteomes" id="UP000019149">
    <property type="component" value="Unassembled WGS sequence"/>
</dbReference>
<dbReference type="RefSeq" id="XP_024348681.1">
    <property type="nucleotide sequence ID" value="XM_024496899.1"/>
</dbReference>
<reference evidence="1 2" key="1">
    <citation type="journal article" date="2013" name="Nat. Genet.">
        <title>The genome of the hydatid tapeworm Echinococcus granulosus.</title>
        <authorList>
            <person name="Zheng H."/>
            <person name="Zhang W."/>
            <person name="Zhang L."/>
            <person name="Zhang Z."/>
            <person name="Li J."/>
            <person name="Lu G."/>
            <person name="Zhu Y."/>
            <person name="Wang Y."/>
            <person name="Huang Y."/>
            <person name="Liu J."/>
            <person name="Kang H."/>
            <person name="Chen J."/>
            <person name="Wang L."/>
            <person name="Chen A."/>
            <person name="Yu S."/>
            <person name="Gao Z."/>
            <person name="Jin L."/>
            <person name="Gu W."/>
            <person name="Wang Z."/>
            <person name="Zhao L."/>
            <person name="Shi B."/>
            <person name="Wen H."/>
            <person name="Lin R."/>
            <person name="Jones M.K."/>
            <person name="Brejova B."/>
            <person name="Vinar T."/>
            <person name="Zhao G."/>
            <person name="McManus D.P."/>
            <person name="Chen Z."/>
            <person name="Zhou Y."/>
            <person name="Wang S."/>
        </authorList>
    </citation>
    <scope>NUCLEOTIDE SEQUENCE [LARGE SCALE GENOMIC DNA]</scope>
</reference>
<protein>
    <submittedName>
        <fullName evidence="1">Uncharacterized protein</fullName>
    </submittedName>
</protein>
<sequence length="122" mass="13033">MWGSDGAVAAEVKGVASYTFKGRVMVADNISSIMWKLFGGHVIWRIRSSVTHSSRRVILGKTLQAVSLCAPLGQPPTLITAMLSMLKKRSASQPCQSSLTSLTDSTGSELPAFMGAGFGRRM</sequence>
<keyword evidence="2" id="KW-1185">Reference proteome</keyword>
<organism evidence="1 2">
    <name type="scientific">Echinococcus granulosus</name>
    <name type="common">Hydatid tapeworm</name>
    <dbReference type="NCBI Taxonomy" id="6210"/>
    <lineage>
        <taxon>Eukaryota</taxon>
        <taxon>Metazoa</taxon>
        <taxon>Spiralia</taxon>
        <taxon>Lophotrochozoa</taxon>
        <taxon>Platyhelminthes</taxon>
        <taxon>Cestoda</taxon>
        <taxon>Eucestoda</taxon>
        <taxon>Cyclophyllidea</taxon>
        <taxon>Taeniidae</taxon>
        <taxon>Echinococcus</taxon>
        <taxon>Echinococcus granulosus group</taxon>
    </lineage>
</organism>
<gene>
    <name evidence="1" type="ORF">EGR_07650</name>
</gene>
<evidence type="ECO:0000313" key="2">
    <source>
        <dbReference type="Proteomes" id="UP000019149"/>
    </source>
</evidence>
<comment type="caution">
    <text evidence="1">The sequence shown here is derived from an EMBL/GenBank/DDBJ whole genome shotgun (WGS) entry which is preliminary data.</text>
</comment>
<evidence type="ECO:0000313" key="1">
    <source>
        <dbReference type="EMBL" id="EUB57485.1"/>
    </source>
</evidence>
<dbReference type="KEGG" id="egl:EGR_07650"/>
<proteinExistence type="predicted"/>
<dbReference type="CTD" id="36343365"/>